<dbReference type="EMBL" id="LFYR01000766">
    <property type="protein sequence ID" value="KMZ69479.1"/>
    <property type="molecule type" value="Genomic_DNA"/>
</dbReference>
<gene>
    <name evidence="1" type="ORF">ZOSMA_213G00210</name>
</gene>
<protein>
    <submittedName>
        <fullName evidence="1">Uncharacterized protein</fullName>
    </submittedName>
</protein>
<evidence type="ECO:0000313" key="1">
    <source>
        <dbReference type="EMBL" id="KMZ69479.1"/>
    </source>
</evidence>
<proteinExistence type="predicted"/>
<dbReference type="AlphaFoldDB" id="A0A0K9PKJ4"/>
<organism evidence="1 2">
    <name type="scientific">Zostera marina</name>
    <name type="common">Eelgrass</name>
    <dbReference type="NCBI Taxonomy" id="29655"/>
    <lineage>
        <taxon>Eukaryota</taxon>
        <taxon>Viridiplantae</taxon>
        <taxon>Streptophyta</taxon>
        <taxon>Embryophyta</taxon>
        <taxon>Tracheophyta</taxon>
        <taxon>Spermatophyta</taxon>
        <taxon>Magnoliopsida</taxon>
        <taxon>Liliopsida</taxon>
        <taxon>Zosteraceae</taxon>
        <taxon>Zostera</taxon>
    </lineage>
</organism>
<dbReference type="Proteomes" id="UP000036987">
    <property type="component" value="Unassembled WGS sequence"/>
</dbReference>
<sequence>VGVEVRLWTDVDCYSFYVIKYPDQDFNPNRNTCFEESTYRSKLFLATQLEELPLIMDMVIYLIDN</sequence>
<feature type="non-terminal residue" evidence="1">
    <location>
        <position position="1"/>
    </location>
</feature>
<reference evidence="2" key="1">
    <citation type="journal article" date="2016" name="Nature">
        <title>The genome of the seagrass Zostera marina reveals angiosperm adaptation to the sea.</title>
        <authorList>
            <person name="Olsen J.L."/>
            <person name="Rouze P."/>
            <person name="Verhelst B."/>
            <person name="Lin Y.-C."/>
            <person name="Bayer T."/>
            <person name="Collen J."/>
            <person name="Dattolo E."/>
            <person name="De Paoli E."/>
            <person name="Dittami S."/>
            <person name="Maumus F."/>
            <person name="Michel G."/>
            <person name="Kersting A."/>
            <person name="Lauritano C."/>
            <person name="Lohaus R."/>
            <person name="Toepel M."/>
            <person name="Tonon T."/>
            <person name="Vanneste K."/>
            <person name="Amirebrahimi M."/>
            <person name="Brakel J."/>
            <person name="Bostroem C."/>
            <person name="Chovatia M."/>
            <person name="Grimwood J."/>
            <person name="Jenkins J.W."/>
            <person name="Jueterbock A."/>
            <person name="Mraz A."/>
            <person name="Stam W.T."/>
            <person name="Tice H."/>
            <person name="Bornberg-Bauer E."/>
            <person name="Green P.J."/>
            <person name="Pearson G.A."/>
            <person name="Procaccini G."/>
            <person name="Duarte C.M."/>
            <person name="Schmutz J."/>
            <person name="Reusch T.B.H."/>
            <person name="Van de Peer Y."/>
        </authorList>
    </citation>
    <scope>NUCLEOTIDE SEQUENCE [LARGE SCALE GENOMIC DNA]</scope>
    <source>
        <strain evidence="2">cv. Finnish</strain>
    </source>
</reference>
<accession>A0A0K9PKJ4</accession>
<comment type="caution">
    <text evidence="1">The sequence shown here is derived from an EMBL/GenBank/DDBJ whole genome shotgun (WGS) entry which is preliminary data.</text>
</comment>
<name>A0A0K9PKJ4_ZOSMR</name>
<keyword evidence="2" id="KW-1185">Reference proteome</keyword>
<evidence type="ECO:0000313" key="2">
    <source>
        <dbReference type="Proteomes" id="UP000036987"/>
    </source>
</evidence>